<evidence type="ECO:0000313" key="1">
    <source>
        <dbReference type="EMBL" id="CAI9111695.1"/>
    </source>
</evidence>
<organism evidence="1 2">
    <name type="scientific">Oldenlandia corymbosa var. corymbosa</name>
    <dbReference type="NCBI Taxonomy" id="529605"/>
    <lineage>
        <taxon>Eukaryota</taxon>
        <taxon>Viridiplantae</taxon>
        <taxon>Streptophyta</taxon>
        <taxon>Embryophyta</taxon>
        <taxon>Tracheophyta</taxon>
        <taxon>Spermatophyta</taxon>
        <taxon>Magnoliopsida</taxon>
        <taxon>eudicotyledons</taxon>
        <taxon>Gunneridae</taxon>
        <taxon>Pentapetalae</taxon>
        <taxon>asterids</taxon>
        <taxon>lamiids</taxon>
        <taxon>Gentianales</taxon>
        <taxon>Rubiaceae</taxon>
        <taxon>Rubioideae</taxon>
        <taxon>Spermacoceae</taxon>
        <taxon>Hedyotis-Oldenlandia complex</taxon>
        <taxon>Oldenlandia</taxon>
    </lineage>
</organism>
<dbReference type="Proteomes" id="UP001161247">
    <property type="component" value="Chromosome 7"/>
</dbReference>
<protein>
    <submittedName>
        <fullName evidence="1">OLC1v1011982C1</fullName>
    </submittedName>
</protein>
<gene>
    <name evidence="1" type="ORF">OLC1_LOCUS19021</name>
</gene>
<proteinExistence type="predicted"/>
<evidence type="ECO:0000313" key="2">
    <source>
        <dbReference type="Proteomes" id="UP001161247"/>
    </source>
</evidence>
<sequence>MPLPIRIPDNLVLVLRKDRLYSHNLSKKNYFKVIKGKTALIEEKNYNFRPEASEEAKRYYLRGNVREKVNLRANARGKINSEPVIMCISDGPLVYTGSLASIDLI</sequence>
<reference evidence="1" key="1">
    <citation type="submission" date="2023-03" db="EMBL/GenBank/DDBJ databases">
        <authorList>
            <person name="Julca I."/>
        </authorList>
    </citation>
    <scope>NUCLEOTIDE SEQUENCE</scope>
</reference>
<dbReference type="AlphaFoldDB" id="A0AAV1DV00"/>
<name>A0AAV1DV00_OLDCO</name>
<accession>A0AAV1DV00</accession>
<keyword evidence="2" id="KW-1185">Reference proteome</keyword>
<dbReference type="EMBL" id="OX459124">
    <property type="protein sequence ID" value="CAI9111695.1"/>
    <property type="molecule type" value="Genomic_DNA"/>
</dbReference>